<dbReference type="PROSITE" id="PS51904">
    <property type="entry name" value="GLYCOSYL_HYDROL_F25_2"/>
    <property type="match status" value="1"/>
</dbReference>
<comment type="similarity">
    <text evidence="1">Belongs to the glycosyl hydrolase 25 family.</text>
</comment>
<protein>
    <recommendedName>
        <fullName evidence="4">Glycosyl hydrolase family 25</fullName>
    </recommendedName>
</protein>
<sequence>MKGIDVSHHNTVDWEAAKQAGLKFAMLRCGYGSDLKEQDDRNFEANVEACDRLGIPWGAYLYSYALNTENAKSELAHLLRLLKGKKPLFPIAIDMEDGDGYKEKHGMPSRQTLTDIIRTVCAGLQEAGYLAAYYVNKDWYNRMIYPEQLSEYVFWYARPGVEKPDEACALWQNEIMSTGGEWPGVETDGKNGSDTDISFQDFPTLVKNKGLNGWKIENPVSIDTTMDVHKARGQWYGVKCSAADPSKIELYAGTPDIVTVIPVRRTQTEQFFLVVPIGQPGQSTGIWTRYGGAEDTAARRFVFWIS</sequence>
<keyword evidence="3" id="KW-1185">Reference proteome</keyword>
<organism evidence="2 3">
    <name type="scientific">Anaeromassilibacillus senegalensis</name>
    <dbReference type="NCBI Taxonomy" id="1673717"/>
    <lineage>
        <taxon>Bacteria</taxon>
        <taxon>Bacillati</taxon>
        <taxon>Bacillota</taxon>
        <taxon>Clostridia</taxon>
        <taxon>Eubacteriales</taxon>
        <taxon>Acutalibacteraceae</taxon>
        <taxon>Anaeromassilibacillus</taxon>
    </lineage>
</organism>
<name>A0ABS9MG31_9FIRM</name>
<dbReference type="InterPro" id="IPR017853">
    <property type="entry name" value="GH"/>
</dbReference>
<dbReference type="Proteomes" id="UP001298681">
    <property type="component" value="Unassembled WGS sequence"/>
</dbReference>
<evidence type="ECO:0000313" key="3">
    <source>
        <dbReference type="Proteomes" id="UP001298681"/>
    </source>
</evidence>
<evidence type="ECO:0000256" key="1">
    <source>
        <dbReference type="ARBA" id="ARBA00010646"/>
    </source>
</evidence>
<evidence type="ECO:0008006" key="4">
    <source>
        <dbReference type="Google" id="ProtNLM"/>
    </source>
</evidence>
<evidence type="ECO:0000313" key="2">
    <source>
        <dbReference type="EMBL" id="MCG4609761.1"/>
    </source>
</evidence>
<accession>A0ABS9MG31</accession>
<proteinExistence type="inferred from homology"/>
<dbReference type="PANTHER" id="PTHR34135:SF2">
    <property type="entry name" value="LYSOZYME"/>
    <property type="match status" value="1"/>
</dbReference>
<dbReference type="Gene3D" id="3.20.20.80">
    <property type="entry name" value="Glycosidases"/>
    <property type="match status" value="1"/>
</dbReference>
<dbReference type="PANTHER" id="PTHR34135">
    <property type="entry name" value="LYSOZYME"/>
    <property type="match status" value="1"/>
</dbReference>
<dbReference type="EMBL" id="JAKNHQ010000002">
    <property type="protein sequence ID" value="MCG4609761.1"/>
    <property type="molecule type" value="Genomic_DNA"/>
</dbReference>
<dbReference type="InterPro" id="IPR002053">
    <property type="entry name" value="Glyco_hydro_25"/>
</dbReference>
<gene>
    <name evidence="2" type="ORF">L0P57_02225</name>
</gene>
<comment type="caution">
    <text evidence="2">The sequence shown here is derived from an EMBL/GenBank/DDBJ whole genome shotgun (WGS) entry which is preliminary data.</text>
</comment>
<reference evidence="2 3" key="1">
    <citation type="submission" date="2022-01" db="EMBL/GenBank/DDBJ databases">
        <title>Collection of gut derived symbiotic bacterial strains cultured from healthy donors.</title>
        <authorList>
            <person name="Lin H."/>
            <person name="Kohout C."/>
            <person name="Waligurski E."/>
            <person name="Pamer E.G."/>
        </authorList>
    </citation>
    <scope>NUCLEOTIDE SEQUENCE [LARGE SCALE GENOMIC DNA]</scope>
    <source>
        <strain evidence="2 3">DFI.7.58</strain>
    </source>
</reference>
<dbReference type="RefSeq" id="WP_237966359.1">
    <property type="nucleotide sequence ID" value="NZ_JAKNHQ010000002.1"/>
</dbReference>
<dbReference type="Pfam" id="PF01183">
    <property type="entry name" value="Glyco_hydro_25"/>
    <property type="match status" value="1"/>
</dbReference>
<dbReference type="SUPFAM" id="SSF51445">
    <property type="entry name" value="(Trans)glycosidases"/>
    <property type="match status" value="1"/>
</dbReference>